<evidence type="ECO:0000313" key="2">
    <source>
        <dbReference type="Proteomes" id="UP001239111"/>
    </source>
</evidence>
<accession>A0ACC2P2P8</accession>
<keyword evidence="2" id="KW-1185">Reference proteome</keyword>
<dbReference type="EMBL" id="CM056742">
    <property type="protein sequence ID" value="KAJ8677096.1"/>
    <property type="molecule type" value="Genomic_DNA"/>
</dbReference>
<organism evidence="1 2">
    <name type="scientific">Eretmocerus hayati</name>
    <dbReference type="NCBI Taxonomy" id="131215"/>
    <lineage>
        <taxon>Eukaryota</taxon>
        <taxon>Metazoa</taxon>
        <taxon>Ecdysozoa</taxon>
        <taxon>Arthropoda</taxon>
        <taxon>Hexapoda</taxon>
        <taxon>Insecta</taxon>
        <taxon>Pterygota</taxon>
        <taxon>Neoptera</taxon>
        <taxon>Endopterygota</taxon>
        <taxon>Hymenoptera</taxon>
        <taxon>Apocrita</taxon>
        <taxon>Proctotrupomorpha</taxon>
        <taxon>Chalcidoidea</taxon>
        <taxon>Aphelinidae</taxon>
        <taxon>Aphelininae</taxon>
        <taxon>Eretmocerus</taxon>
    </lineage>
</organism>
<proteinExistence type="predicted"/>
<reference evidence="1" key="1">
    <citation type="submission" date="2023-04" db="EMBL/GenBank/DDBJ databases">
        <title>A chromosome-level genome assembly of the parasitoid wasp Eretmocerus hayati.</title>
        <authorList>
            <person name="Zhong Y."/>
            <person name="Liu S."/>
            <person name="Liu Y."/>
        </authorList>
    </citation>
    <scope>NUCLEOTIDE SEQUENCE</scope>
    <source>
        <strain evidence="1">ZJU_SS_LIU_2023</strain>
    </source>
</reference>
<protein>
    <submittedName>
        <fullName evidence="1">Uncharacterized protein</fullName>
    </submittedName>
</protein>
<evidence type="ECO:0000313" key="1">
    <source>
        <dbReference type="EMBL" id="KAJ8677096.1"/>
    </source>
</evidence>
<dbReference type="Proteomes" id="UP001239111">
    <property type="component" value="Chromosome 2"/>
</dbReference>
<gene>
    <name evidence="1" type="ORF">QAD02_012883</name>
</gene>
<sequence>MSSIGPSRKKVDELVTADEDKNCYVVSFDDKKEKKRFVATISKVWIDHVQRKISIPPPKLMKKSTILSRVEPNEETWLTYDVIKSYGPYVIGSQYFFKGTVILDYESAKRKEKELSAGESESDHTIPALPEPASKPKRKITLKSIRLPGEKSSSEPDDEDSNSDQEIPPQKKKKSTVNKGKSIPKKNQSKSNHSVINNEDESIDSDEGDSILPTVRCEIVTPGTSSSTRGNPSQQGQQVLVDQDILMDIRSTQHAVVRSLQLWRARQQPRMEDDQGIEENDPLPTFKLRTLKATLKFNSALEDKKTGEELQRLFVARLKRYAGETVSEYTLNLLDYIFEEKVLGRYSWSGQKNENKIKFKGTQICNAIIRTVMLSFGTRKQIEKSVKSHLQHAEERHRRREKQREKDEAMRRAMEEAAEEED</sequence>
<name>A0ACC2P2P8_9HYME</name>
<comment type="caution">
    <text evidence="1">The sequence shown here is derived from an EMBL/GenBank/DDBJ whole genome shotgun (WGS) entry which is preliminary data.</text>
</comment>